<organism evidence="2 3">
    <name type="scientific">Labrys wisconsinensis</name>
    <dbReference type="NCBI Taxonomy" id="425677"/>
    <lineage>
        <taxon>Bacteria</taxon>
        <taxon>Pseudomonadati</taxon>
        <taxon>Pseudomonadota</taxon>
        <taxon>Alphaproteobacteria</taxon>
        <taxon>Hyphomicrobiales</taxon>
        <taxon>Xanthobacteraceae</taxon>
        <taxon>Labrys</taxon>
    </lineage>
</organism>
<evidence type="ECO:0000313" key="3">
    <source>
        <dbReference type="Proteomes" id="UP001242480"/>
    </source>
</evidence>
<keyword evidence="3" id="KW-1185">Reference proteome</keyword>
<dbReference type="InterPro" id="IPR004839">
    <property type="entry name" value="Aminotransferase_I/II_large"/>
</dbReference>
<dbReference type="Pfam" id="PF00155">
    <property type="entry name" value="Aminotran_1_2"/>
    <property type="match status" value="1"/>
</dbReference>
<dbReference type="PANTHER" id="PTHR46577:SF1">
    <property type="entry name" value="HTH-TYPE TRANSCRIPTIONAL REGULATORY PROTEIN GABR"/>
    <property type="match status" value="1"/>
</dbReference>
<dbReference type="PANTHER" id="PTHR46577">
    <property type="entry name" value="HTH-TYPE TRANSCRIPTIONAL REGULATORY PROTEIN GABR"/>
    <property type="match status" value="1"/>
</dbReference>
<name>A0ABU0JBU4_9HYPH</name>
<dbReference type="InterPro" id="IPR015421">
    <property type="entry name" value="PyrdxlP-dep_Trfase_major"/>
</dbReference>
<dbReference type="CDD" id="cd00609">
    <property type="entry name" value="AAT_like"/>
    <property type="match status" value="1"/>
</dbReference>
<dbReference type="Gene3D" id="3.40.640.10">
    <property type="entry name" value="Type I PLP-dependent aspartate aminotransferase-like (Major domain)"/>
    <property type="match status" value="1"/>
</dbReference>
<dbReference type="Proteomes" id="UP001242480">
    <property type="component" value="Unassembled WGS sequence"/>
</dbReference>
<sequence>MDGSQITKVIDLTRTTPPMPPYLGDLLKDTLREIEADDEADSLLRHHRFAGFESDRTAGAAWLAMRLREVPDPNRVIVTNGTQNALFLLFAGLVGRDGLLVTERLTYHGIHAYARLLGMRTTTVAMDGEGALPDDFDSICRKERPSALFVMPTLQNPTTAIMGQVRRLELAAVARRHGVPIVEDDVYGLLPREAPPPIAALAPDVAYYAAGLAKCVATGLRISYVLAPSARLAEKIVQPLRLMSTWFPAPLQAAVAARWIRSGAAQRVLNDIRDETAARQRIVAAALAGFPHMTKPEALHVWLAVPAGRGSSVEFVHALEQAGVIVQGSRSFATESAHEVPAVRLTIGKQSDRAELDEALRRVAALLPHGHHHDVLAVSST</sequence>
<dbReference type="InterPro" id="IPR051446">
    <property type="entry name" value="HTH_trans_reg/aminotransferase"/>
</dbReference>
<reference evidence="2 3" key="1">
    <citation type="submission" date="2023-07" db="EMBL/GenBank/DDBJ databases">
        <title>Genomic Encyclopedia of Type Strains, Phase IV (KMG-IV): sequencing the most valuable type-strain genomes for metagenomic binning, comparative biology and taxonomic classification.</title>
        <authorList>
            <person name="Goeker M."/>
        </authorList>
    </citation>
    <scope>NUCLEOTIDE SEQUENCE [LARGE SCALE GENOMIC DNA]</scope>
    <source>
        <strain evidence="2 3">DSM 19619</strain>
    </source>
</reference>
<feature type="domain" description="Aminotransferase class I/classII large" evidence="1">
    <location>
        <begin position="55"/>
        <end position="362"/>
    </location>
</feature>
<accession>A0ABU0JBU4</accession>
<comment type="caution">
    <text evidence="2">The sequence shown here is derived from an EMBL/GenBank/DDBJ whole genome shotgun (WGS) entry which is preliminary data.</text>
</comment>
<gene>
    <name evidence="2" type="ORF">QO011_004064</name>
</gene>
<evidence type="ECO:0000259" key="1">
    <source>
        <dbReference type="Pfam" id="PF00155"/>
    </source>
</evidence>
<keyword evidence="2" id="KW-0238">DNA-binding</keyword>
<dbReference type="InterPro" id="IPR015424">
    <property type="entry name" value="PyrdxlP-dep_Trfase"/>
</dbReference>
<dbReference type="SUPFAM" id="SSF53383">
    <property type="entry name" value="PLP-dependent transferases"/>
    <property type="match status" value="1"/>
</dbReference>
<dbReference type="EMBL" id="JAUSVX010000007">
    <property type="protein sequence ID" value="MDQ0471045.1"/>
    <property type="molecule type" value="Genomic_DNA"/>
</dbReference>
<protein>
    <submittedName>
        <fullName evidence="2">DNA-binding transcriptional MocR family regulator</fullName>
    </submittedName>
</protein>
<dbReference type="GO" id="GO:0003677">
    <property type="term" value="F:DNA binding"/>
    <property type="evidence" value="ECO:0007669"/>
    <property type="project" value="UniProtKB-KW"/>
</dbReference>
<evidence type="ECO:0000313" key="2">
    <source>
        <dbReference type="EMBL" id="MDQ0471045.1"/>
    </source>
</evidence>
<proteinExistence type="predicted"/>
<dbReference type="RefSeq" id="WP_307275559.1">
    <property type="nucleotide sequence ID" value="NZ_JAUSVX010000007.1"/>
</dbReference>